<dbReference type="Pfam" id="PF19040">
    <property type="entry name" value="SGNH"/>
    <property type="match status" value="1"/>
</dbReference>
<keyword evidence="1" id="KW-0812">Transmembrane</keyword>
<dbReference type="InterPro" id="IPR002656">
    <property type="entry name" value="Acyl_transf_3_dom"/>
</dbReference>
<keyword evidence="4" id="KW-0012">Acyltransferase</keyword>
<feature type="transmembrane region" description="Helical" evidence="1">
    <location>
        <begin position="97"/>
        <end position="116"/>
    </location>
</feature>
<evidence type="ECO:0000313" key="7">
    <source>
        <dbReference type="Proteomes" id="UP001169492"/>
    </source>
</evidence>
<keyword evidence="1" id="KW-0472">Membrane</keyword>
<feature type="domain" description="Acyltransferase 3" evidence="2">
    <location>
        <begin position="5"/>
        <end position="321"/>
    </location>
</feature>
<feature type="transmembrane region" description="Helical" evidence="1">
    <location>
        <begin position="345"/>
        <end position="365"/>
    </location>
</feature>
<dbReference type="RefSeq" id="WP_301774496.1">
    <property type="nucleotide sequence ID" value="NZ_JAGGJB010000003.1"/>
</dbReference>
<organism evidence="4 7">
    <name type="scientific">Pseudidiomarina terrestris</name>
    <dbReference type="NCBI Taxonomy" id="2820060"/>
    <lineage>
        <taxon>Bacteria</taxon>
        <taxon>Pseudomonadati</taxon>
        <taxon>Pseudomonadota</taxon>
        <taxon>Gammaproteobacteria</taxon>
        <taxon>Alteromonadales</taxon>
        <taxon>Idiomarinaceae</taxon>
        <taxon>Pseudidiomarina</taxon>
    </lineage>
</organism>
<dbReference type="PANTHER" id="PTHR23028:SF53">
    <property type="entry name" value="ACYL_TRANSF_3 DOMAIN-CONTAINING PROTEIN"/>
    <property type="match status" value="1"/>
</dbReference>
<evidence type="ECO:0000256" key="1">
    <source>
        <dbReference type="SAM" id="Phobius"/>
    </source>
</evidence>
<keyword evidence="6" id="KW-1185">Reference proteome</keyword>
<evidence type="ECO:0000313" key="5">
    <source>
        <dbReference type="EMBL" id="MDN7129161.1"/>
    </source>
</evidence>
<feature type="transmembrane region" description="Helical" evidence="1">
    <location>
        <begin position="72"/>
        <end position="91"/>
    </location>
</feature>
<dbReference type="AlphaFoldDB" id="A0AAW7R0A4"/>
<dbReference type="InterPro" id="IPR050879">
    <property type="entry name" value="Acyltransferase_3"/>
</dbReference>
<evidence type="ECO:0000313" key="6">
    <source>
        <dbReference type="Proteomes" id="UP001169491"/>
    </source>
</evidence>
<evidence type="ECO:0000259" key="3">
    <source>
        <dbReference type="Pfam" id="PF19040"/>
    </source>
</evidence>
<dbReference type="GO" id="GO:0016747">
    <property type="term" value="F:acyltransferase activity, transferring groups other than amino-acyl groups"/>
    <property type="evidence" value="ECO:0007669"/>
    <property type="project" value="InterPro"/>
</dbReference>
<dbReference type="Proteomes" id="UP001169492">
    <property type="component" value="Unassembled WGS sequence"/>
</dbReference>
<feature type="transmembrane region" description="Helical" evidence="1">
    <location>
        <begin position="7"/>
        <end position="25"/>
    </location>
</feature>
<feature type="domain" description="SGNH" evidence="3">
    <location>
        <begin position="406"/>
        <end position="638"/>
    </location>
</feature>
<dbReference type="PANTHER" id="PTHR23028">
    <property type="entry name" value="ACETYLTRANSFERASE"/>
    <property type="match status" value="1"/>
</dbReference>
<feature type="transmembrane region" description="Helical" evidence="1">
    <location>
        <begin position="241"/>
        <end position="259"/>
    </location>
</feature>
<dbReference type="EMBL" id="JAGGJB010000003">
    <property type="protein sequence ID" value="MDN7124548.1"/>
    <property type="molecule type" value="Genomic_DNA"/>
</dbReference>
<evidence type="ECO:0000259" key="2">
    <source>
        <dbReference type="Pfam" id="PF01757"/>
    </source>
</evidence>
<keyword evidence="1" id="KW-1133">Transmembrane helix</keyword>
<gene>
    <name evidence="4" type="ORF">J6I90_06610</name>
    <name evidence="5" type="ORF">J6I92_04695</name>
</gene>
<dbReference type="GO" id="GO:0009103">
    <property type="term" value="P:lipopolysaccharide biosynthetic process"/>
    <property type="evidence" value="ECO:0007669"/>
    <property type="project" value="TreeGrafter"/>
</dbReference>
<dbReference type="InterPro" id="IPR043968">
    <property type="entry name" value="SGNH"/>
</dbReference>
<sequence length="650" mass="72917">MKYRPEIDGLRAIAVLPVILFHAGLKFFSGGYVGVDVFFVISGYLITTILLNEIEQGRFSIVKFYERRAKRILPALFVVLIACIPFAWAWLTPSQLASFGQGLIAIILFGSNILFWRQSDYFAAASEENPLLHTWSLAVEEQYYIFFPLLLLGLWRFGRNPVFYIVVTLSLLSLALAEWGWRYSPTANFYLLPTRAWELGAGAICAFVLQKREQPNNQFIAWLGLLMIIVSILSFDSRTPFPSLYALLPVVGTALLILFAGDKTFVGRLLSLRPLVGIGLLSYSAYLWHQPLFAFARIRAYSEPSLVLMLGLAAISLMLAYFTWQWVEQPFRKKSYILASSRNRIFGFAAAGSLLFFLAGSFIHYGNGFPERQAPSGHTFAALRVDKMLEHNFGLNQVCEETFTLNKLCRTGEQPEVLVWGDSYAMHLLPALIHSASLNGRSIIQHTKSNCAPILDLALTDHYYGEAWARECIAFNKKVFDWLSSASSIDYVLLSSPMHIIEKATVDSQGNVFPASQSPEQVRKQLNLTAQKISELGIKVVLIAPPPRTGENLANCVAHQLVYQTGDMTSCSFSTHEFMPQHTKVMAFLSDPANDVKAFDFASILCHEEECHTYIDGINIYRDQGHLSVEGSKLMGQKYNLFGLLNDLSP</sequence>
<dbReference type="EMBL" id="JAGGJC010000001">
    <property type="protein sequence ID" value="MDN7129161.1"/>
    <property type="molecule type" value="Genomic_DNA"/>
</dbReference>
<comment type="caution">
    <text evidence="4">The sequence shown here is derived from an EMBL/GenBank/DDBJ whole genome shotgun (WGS) entry which is preliminary data.</text>
</comment>
<feature type="transmembrane region" description="Helical" evidence="1">
    <location>
        <begin position="219"/>
        <end position="235"/>
    </location>
</feature>
<feature type="transmembrane region" description="Helical" evidence="1">
    <location>
        <begin position="266"/>
        <end position="286"/>
    </location>
</feature>
<dbReference type="GO" id="GO:0016020">
    <property type="term" value="C:membrane"/>
    <property type="evidence" value="ECO:0007669"/>
    <property type="project" value="TreeGrafter"/>
</dbReference>
<dbReference type="Pfam" id="PF01757">
    <property type="entry name" value="Acyl_transf_3"/>
    <property type="match status" value="1"/>
</dbReference>
<dbReference type="Proteomes" id="UP001169491">
    <property type="component" value="Unassembled WGS sequence"/>
</dbReference>
<evidence type="ECO:0000313" key="4">
    <source>
        <dbReference type="EMBL" id="MDN7124548.1"/>
    </source>
</evidence>
<feature type="transmembrane region" description="Helical" evidence="1">
    <location>
        <begin position="187"/>
        <end position="207"/>
    </location>
</feature>
<protein>
    <submittedName>
        <fullName evidence="4">Acyltransferase</fullName>
    </submittedName>
</protein>
<feature type="transmembrane region" description="Helical" evidence="1">
    <location>
        <begin position="306"/>
        <end position="324"/>
    </location>
</feature>
<feature type="transmembrane region" description="Helical" evidence="1">
    <location>
        <begin position="162"/>
        <end position="181"/>
    </location>
</feature>
<proteinExistence type="predicted"/>
<name>A0AAW7R0A4_9GAMM</name>
<keyword evidence="4" id="KW-0808">Transferase</keyword>
<accession>A0AAW7R0A4</accession>
<reference evidence="6 7" key="1">
    <citation type="submission" date="2021-03" db="EMBL/GenBank/DDBJ databases">
        <title>Pseudidiomarina terrestris, a new bacterium isolated from saline soil.</title>
        <authorList>
            <person name="Galisteo C."/>
            <person name="De La Haba R."/>
            <person name="Sanchez-Porro C."/>
            <person name="Ventosa A."/>
        </authorList>
    </citation>
    <scope>NUCLEOTIDE SEQUENCE [LARGE SCALE GENOMIC DNA]</scope>
    <source>
        <strain evidence="4 7">1APP75-32.1</strain>
        <strain evidence="6">1APR75-15</strain>
        <strain evidence="5">1ASR75-15</strain>
    </source>
</reference>
<feature type="transmembrane region" description="Helical" evidence="1">
    <location>
        <begin position="31"/>
        <end position="51"/>
    </location>
</feature>